<evidence type="ECO:0000256" key="3">
    <source>
        <dbReference type="ARBA" id="ARBA00004586"/>
    </source>
</evidence>
<dbReference type="PROSITE" id="PS00027">
    <property type="entry name" value="HOMEOBOX_1"/>
    <property type="match status" value="1"/>
</dbReference>
<dbReference type="FunFam" id="1.10.10.60:FF:000020">
    <property type="entry name" value="Ceramide synthase 5"/>
    <property type="match status" value="1"/>
</dbReference>
<accession>A0A914CEY6</accession>
<feature type="region of interest" description="Disordered" evidence="12">
    <location>
        <begin position="194"/>
        <end position="219"/>
    </location>
</feature>
<dbReference type="InterPro" id="IPR009057">
    <property type="entry name" value="Homeodomain-like_sf"/>
</dbReference>
<dbReference type="CDD" id="cd00086">
    <property type="entry name" value="homeodomain"/>
    <property type="match status" value="1"/>
</dbReference>
<evidence type="ECO:0000256" key="5">
    <source>
        <dbReference type="ARBA" id="ARBA00004991"/>
    </source>
</evidence>
<dbReference type="InterPro" id="IPR001356">
    <property type="entry name" value="HD"/>
</dbReference>
<evidence type="ECO:0000256" key="2">
    <source>
        <dbReference type="ARBA" id="ARBA00004127"/>
    </source>
</evidence>
<dbReference type="PANTHER" id="PTHR24329:SF543">
    <property type="entry name" value="FI01017P-RELATED"/>
    <property type="match status" value="1"/>
</dbReference>
<evidence type="ECO:0000256" key="6">
    <source>
        <dbReference type="ARBA" id="ARBA00023125"/>
    </source>
</evidence>
<dbReference type="AlphaFoldDB" id="A0A914CEY6"/>
<organism evidence="14 15">
    <name type="scientific">Acrobeloides nanus</name>
    <dbReference type="NCBI Taxonomy" id="290746"/>
    <lineage>
        <taxon>Eukaryota</taxon>
        <taxon>Metazoa</taxon>
        <taxon>Ecdysozoa</taxon>
        <taxon>Nematoda</taxon>
        <taxon>Chromadorea</taxon>
        <taxon>Rhabditida</taxon>
        <taxon>Tylenchina</taxon>
        <taxon>Cephalobomorpha</taxon>
        <taxon>Cephaloboidea</taxon>
        <taxon>Cephalobidae</taxon>
        <taxon>Acrobeloides</taxon>
    </lineage>
</organism>
<evidence type="ECO:0000259" key="13">
    <source>
        <dbReference type="PROSITE" id="PS50071"/>
    </source>
</evidence>
<dbReference type="Pfam" id="PF00046">
    <property type="entry name" value="Homeodomain"/>
    <property type="match status" value="1"/>
</dbReference>
<feature type="DNA-binding region" description="Homeobox" evidence="10">
    <location>
        <begin position="66"/>
        <end position="125"/>
    </location>
</feature>
<comment type="catalytic activity">
    <reaction evidence="9">
        <text>sphinganine + octadecanoyl-CoA = N-(octadecanoyl)-sphinganine + CoA + H(+)</text>
        <dbReference type="Rhea" id="RHEA:36547"/>
        <dbReference type="ChEBI" id="CHEBI:15378"/>
        <dbReference type="ChEBI" id="CHEBI:57287"/>
        <dbReference type="ChEBI" id="CHEBI:57394"/>
        <dbReference type="ChEBI" id="CHEBI:57817"/>
        <dbReference type="ChEBI" id="CHEBI:67033"/>
    </reaction>
    <physiologicalReaction direction="left-to-right" evidence="9">
        <dbReference type="Rhea" id="RHEA:36548"/>
    </physiologicalReaction>
</comment>
<dbReference type="GO" id="GO:0005634">
    <property type="term" value="C:nucleus"/>
    <property type="evidence" value="ECO:0007669"/>
    <property type="project" value="UniProtKB-SubCell"/>
</dbReference>
<evidence type="ECO:0000256" key="1">
    <source>
        <dbReference type="ARBA" id="ARBA00004123"/>
    </source>
</evidence>
<sequence length="273" mass="30348">MTAFHTASSHPMMDFFSPYGFPSTSAMAAAASQFPFFVNMFPPSAYLPNGLYSNPTLLTTFNGKRKRRHRTIFSEDQLAVLETTFNNTHYPDVTLREKLALQCDLKEERVEVWFKNRRAKERKKGRESSSKDPNTSNGTIPSDGSSNSKSPCPSDESDCEVSDVGDTPSPSPNNSDQSTKLIPPVLAGQKRKFTELPSDTKQPNVAKQRRLSAKSQETTETSLCEKVPLEINKLVKANHRVQVPEFDESSDALVDNKGPSNFISYTTVVVICD</sequence>
<dbReference type="PROSITE" id="PS50071">
    <property type="entry name" value="HOMEOBOX_2"/>
    <property type="match status" value="1"/>
</dbReference>
<comment type="subcellular location">
    <subcellularLocation>
        <location evidence="2">Endomembrane system</location>
        <topology evidence="2">Multi-pass membrane protein</topology>
    </subcellularLocation>
    <subcellularLocation>
        <location evidence="3">Endoplasmic reticulum membrane</location>
    </subcellularLocation>
    <subcellularLocation>
        <location evidence="1 10 11">Nucleus</location>
    </subcellularLocation>
</comment>
<evidence type="ECO:0000256" key="11">
    <source>
        <dbReference type="RuleBase" id="RU000682"/>
    </source>
</evidence>
<evidence type="ECO:0000256" key="12">
    <source>
        <dbReference type="SAM" id="MobiDB-lite"/>
    </source>
</evidence>
<feature type="compositionally biased region" description="Polar residues" evidence="12">
    <location>
        <begin position="132"/>
        <end position="151"/>
    </location>
</feature>
<keyword evidence="8 10" id="KW-0539">Nucleus</keyword>
<evidence type="ECO:0000256" key="8">
    <source>
        <dbReference type="ARBA" id="ARBA00023242"/>
    </source>
</evidence>
<evidence type="ECO:0000256" key="10">
    <source>
        <dbReference type="PROSITE-ProRule" id="PRU00108"/>
    </source>
</evidence>
<comment type="pathway">
    <text evidence="4">Lipid metabolism; sphingolipid metabolism.</text>
</comment>
<protein>
    <submittedName>
        <fullName evidence="15">Homeobox domain-containing protein</fullName>
    </submittedName>
</protein>
<dbReference type="WBParaSite" id="ACRNAN_scaffold10175.g28532.t1">
    <property type="protein sequence ID" value="ACRNAN_scaffold10175.g28532.t1"/>
    <property type="gene ID" value="ACRNAN_scaffold10175.g28532"/>
</dbReference>
<evidence type="ECO:0000256" key="4">
    <source>
        <dbReference type="ARBA" id="ARBA00004760"/>
    </source>
</evidence>
<dbReference type="GO" id="GO:0005789">
    <property type="term" value="C:endoplasmic reticulum membrane"/>
    <property type="evidence" value="ECO:0007669"/>
    <property type="project" value="UniProtKB-SubCell"/>
</dbReference>
<dbReference type="SMART" id="SM00389">
    <property type="entry name" value="HOX"/>
    <property type="match status" value="1"/>
</dbReference>
<dbReference type="Gene3D" id="1.10.10.60">
    <property type="entry name" value="Homeodomain-like"/>
    <property type="match status" value="1"/>
</dbReference>
<evidence type="ECO:0000256" key="9">
    <source>
        <dbReference type="ARBA" id="ARBA00049036"/>
    </source>
</evidence>
<feature type="domain" description="Homeobox" evidence="13">
    <location>
        <begin position="64"/>
        <end position="124"/>
    </location>
</feature>
<keyword evidence="14" id="KW-1185">Reference proteome</keyword>
<dbReference type="Proteomes" id="UP000887540">
    <property type="component" value="Unplaced"/>
</dbReference>
<dbReference type="PANTHER" id="PTHR24329">
    <property type="entry name" value="HOMEOBOX PROTEIN ARISTALESS"/>
    <property type="match status" value="1"/>
</dbReference>
<evidence type="ECO:0000256" key="7">
    <source>
        <dbReference type="ARBA" id="ARBA00023155"/>
    </source>
</evidence>
<reference evidence="15" key="1">
    <citation type="submission" date="2022-11" db="UniProtKB">
        <authorList>
            <consortium name="WormBaseParasite"/>
        </authorList>
    </citation>
    <scope>IDENTIFICATION</scope>
</reference>
<feature type="region of interest" description="Disordered" evidence="12">
    <location>
        <begin position="118"/>
        <end position="182"/>
    </location>
</feature>
<name>A0A914CEY6_9BILA</name>
<dbReference type="GO" id="GO:0050291">
    <property type="term" value="F:sphingosine N-acyltransferase activity"/>
    <property type="evidence" value="ECO:0007669"/>
    <property type="project" value="UniProtKB-ARBA"/>
</dbReference>
<comment type="pathway">
    <text evidence="5">Sphingolipid metabolism.</text>
</comment>
<dbReference type="SUPFAM" id="SSF46689">
    <property type="entry name" value="Homeodomain-like"/>
    <property type="match status" value="1"/>
</dbReference>
<evidence type="ECO:0000313" key="15">
    <source>
        <dbReference type="WBParaSite" id="ACRNAN_scaffold10175.g28532.t1"/>
    </source>
</evidence>
<dbReference type="InterPro" id="IPR050649">
    <property type="entry name" value="Paired_Homeobox_TFs"/>
</dbReference>
<dbReference type="GO" id="GO:0046513">
    <property type="term" value="P:ceramide biosynthetic process"/>
    <property type="evidence" value="ECO:0007669"/>
    <property type="project" value="UniProtKB-ARBA"/>
</dbReference>
<dbReference type="InterPro" id="IPR017970">
    <property type="entry name" value="Homeobox_CS"/>
</dbReference>
<dbReference type="GO" id="GO:0000981">
    <property type="term" value="F:DNA-binding transcription factor activity, RNA polymerase II-specific"/>
    <property type="evidence" value="ECO:0007669"/>
    <property type="project" value="InterPro"/>
</dbReference>
<keyword evidence="7 10" id="KW-0371">Homeobox</keyword>
<evidence type="ECO:0000313" key="14">
    <source>
        <dbReference type="Proteomes" id="UP000887540"/>
    </source>
</evidence>
<keyword evidence="6 10" id="KW-0238">DNA-binding</keyword>
<dbReference type="GO" id="GO:0000977">
    <property type="term" value="F:RNA polymerase II transcription regulatory region sequence-specific DNA binding"/>
    <property type="evidence" value="ECO:0007669"/>
    <property type="project" value="TreeGrafter"/>
</dbReference>
<proteinExistence type="predicted"/>